<dbReference type="OMA" id="RSMHGEY"/>
<dbReference type="VEuPathDB" id="FungiDB:CC1G_00229"/>
<evidence type="ECO:0000256" key="6">
    <source>
        <dbReference type="ARBA" id="ARBA00023136"/>
    </source>
</evidence>
<dbReference type="InterPro" id="IPR004202">
    <property type="entry name" value="COX7C/Cox8"/>
</dbReference>
<evidence type="ECO:0000256" key="2">
    <source>
        <dbReference type="ARBA" id="ARBA00004673"/>
    </source>
</evidence>
<comment type="subunit">
    <text evidence="7">Component of the cytochrome c oxidase (complex IV, CIV), a multisubunit enzyme composed of a catalytic core of 3 subunits and several supernumerary subunits. The complex exists as a monomer or a dimer and forms supercomplexes (SCs) in the inner mitochondrial membrane with ubiquinol-cytochrome c oxidoreductase (cytochrome b-c1 complex, complex III, CIII).</text>
</comment>
<keyword evidence="7" id="KW-0812">Transmembrane</keyword>
<keyword evidence="7" id="KW-0809">Transit peptide</keyword>
<protein>
    <recommendedName>
        <fullName evidence="7">Cytochrome c oxidase subunit 8, mitochondrial</fullName>
    </recommendedName>
    <alternativeName>
        <fullName evidence="7">Cytochrome c oxidase polypeptide VIII</fullName>
    </alternativeName>
</protein>
<gene>
    <name evidence="8" type="ORF">CC1G_00229</name>
</gene>
<comment type="pathway">
    <text evidence="2 7">Energy metabolism; oxidative phosphorylation.</text>
</comment>
<dbReference type="UniPathway" id="UPA00705"/>
<dbReference type="InterPro" id="IPR036636">
    <property type="entry name" value="COX7C/Cox8_sf"/>
</dbReference>
<dbReference type="KEGG" id="cci:CC1G_00229"/>
<organism evidence="8 9">
    <name type="scientific">Coprinopsis cinerea (strain Okayama-7 / 130 / ATCC MYA-4618 / FGSC 9003)</name>
    <name type="common">Inky cap fungus</name>
    <name type="synonym">Hormographiella aspergillata</name>
    <dbReference type="NCBI Taxonomy" id="240176"/>
    <lineage>
        <taxon>Eukaryota</taxon>
        <taxon>Fungi</taxon>
        <taxon>Dikarya</taxon>
        <taxon>Basidiomycota</taxon>
        <taxon>Agaricomycotina</taxon>
        <taxon>Agaricomycetes</taxon>
        <taxon>Agaricomycetidae</taxon>
        <taxon>Agaricales</taxon>
        <taxon>Agaricineae</taxon>
        <taxon>Psathyrellaceae</taxon>
        <taxon>Coprinopsis</taxon>
    </lineage>
</organism>
<keyword evidence="9" id="KW-1185">Reference proteome</keyword>
<dbReference type="Proteomes" id="UP000001861">
    <property type="component" value="Unassembled WGS sequence"/>
</dbReference>
<feature type="transmembrane region" description="Helical" evidence="7">
    <location>
        <begin position="49"/>
        <end position="70"/>
    </location>
</feature>
<dbReference type="GO" id="GO:0005743">
    <property type="term" value="C:mitochondrial inner membrane"/>
    <property type="evidence" value="ECO:0007669"/>
    <property type="project" value="UniProtKB-SubCell"/>
</dbReference>
<comment type="similarity">
    <text evidence="3 7">Belongs to the cytochrome c oxidase VIIc family.</text>
</comment>
<evidence type="ECO:0000313" key="8">
    <source>
        <dbReference type="EMBL" id="EAU84710.1"/>
    </source>
</evidence>
<dbReference type="EMBL" id="AACS02000005">
    <property type="protein sequence ID" value="EAU84710.1"/>
    <property type="molecule type" value="Genomic_DNA"/>
</dbReference>
<dbReference type="Gene3D" id="4.10.49.10">
    <property type="entry name" value="Cytochrome c oxidase subunit VIIc"/>
    <property type="match status" value="1"/>
</dbReference>
<dbReference type="GO" id="GO:0045277">
    <property type="term" value="C:respiratory chain complex IV"/>
    <property type="evidence" value="ECO:0007669"/>
    <property type="project" value="UniProtKB-UniRule"/>
</dbReference>
<evidence type="ECO:0000256" key="3">
    <source>
        <dbReference type="ARBA" id="ARBA00010514"/>
    </source>
</evidence>
<dbReference type="eggNOG" id="ENOG502SWJW">
    <property type="taxonomic scope" value="Eukaryota"/>
</dbReference>
<evidence type="ECO:0000256" key="5">
    <source>
        <dbReference type="ARBA" id="ARBA00023128"/>
    </source>
</evidence>
<proteinExistence type="inferred from homology"/>
<dbReference type="AlphaFoldDB" id="A8NX81"/>
<evidence type="ECO:0000256" key="4">
    <source>
        <dbReference type="ARBA" id="ARBA00022792"/>
    </source>
</evidence>
<keyword evidence="4 7" id="KW-0999">Mitochondrion inner membrane</keyword>
<evidence type="ECO:0000256" key="1">
    <source>
        <dbReference type="ARBA" id="ARBA00004434"/>
    </source>
</evidence>
<keyword evidence="6 7" id="KW-0472">Membrane</keyword>
<keyword evidence="7" id="KW-1133">Transmembrane helix</keyword>
<evidence type="ECO:0000313" key="9">
    <source>
        <dbReference type="Proteomes" id="UP000001861"/>
    </source>
</evidence>
<name>A8NX81_COPC7</name>
<comment type="caution">
    <text evidence="8">The sequence shown here is derived from an EMBL/GenBank/DDBJ whole genome shotgun (WGS) entry which is preliminary data.</text>
</comment>
<evidence type="ECO:0000256" key="7">
    <source>
        <dbReference type="RuleBase" id="RU368123"/>
    </source>
</evidence>
<comment type="function">
    <text evidence="7">Component of the cytochrome c oxidase, the last enzyme in the mitochondrial electron transport chain which drives oxidative phosphorylation. The respiratory chain contains 3 multisubunit complexes succinate dehydrogenase (complex II, CII), ubiquinol-cytochrome c oxidoreductase (cytochrome b-c1 complex, complex III, CIII) and cytochrome c oxidase (complex IV, CIV), that cooperate to transfer electrons derived from NADH and succinate to molecular oxygen, creating an electrochemical gradient over the inner membrane that drives transmembrane transport and the ATP synthase. Cytochrome c oxidase is the component of the respiratory chain that catalyzes the reduction of oxygen to water. Electrons originating from reduced cytochrome c in the intermembrane space (IMS) are transferred via the dinuclear copper A center (CU(A)) of subunit 2 and heme A of subunit 1 to the active site in subunit 1, a binuclear center (BNC) formed by heme A3 and copper B (CU(B)). The BNC reduces molecular oxygen to 2 water molecules using 4 electrons from cytochrome c in the IMS and 4 protons from the mitochondrial matrix.</text>
</comment>
<dbReference type="GeneID" id="6013649"/>
<dbReference type="OrthoDB" id="9974841at2759"/>
<reference evidence="8 9" key="1">
    <citation type="journal article" date="2010" name="Proc. Natl. Acad. Sci. U.S.A.">
        <title>Insights into evolution of multicellular fungi from the assembled chromosomes of the mushroom Coprinopsis cinerea (Coprinus cinereus).</title>
        <authorList>
            <person name="Stajich J.E."/>
            <person name="Wilke S.K."/>
            <person name="Ahren D."/>
            <person name="Au C.H."/>
            <person name="Birren B.W."/>
            <person name="Borodovsky M."/>
            <person name="Burns C."/>
            <person name="Canback B."/>
            <person name="Casselton L.A."/>
            <person name="Cheng C.K."/>
            <person name="Deng J."/>
            <person name="Dietrich F.S."/>
            <person name="Fargo D.C."/>
            <person name="Farman M.L."/>
            <person name="Gathman A.C."/>
            <person name="Goldberg J."/>
            <person name="Guigo R."/>
            <person name="Hoegger P.J."/>
            <person name="Hooker J.B."/>
            <person name="Huggins A."/>
            <person name="James T.Y."/>
            <person name="Kamada T."/>
            <person name="Kilaru S."/>
            <person name="Kodira C."/>
            <person name="Kues U."/>
            <person name="Kupfer D."/>
            <person name="Kwan H.S."/>
            <person name="Lomsadze A."/>
            <person name="Li W."/>
            <person name="Lilly W.W."/>
            <person name="Ma L.J."/>
            <person name="Mackey A.J."/>
            <person name="Manning G."/>
            <person name="Martin F."/>
            <person name="Muraguchi H."/>
            <person name="Natvig D.O."/>
            <person name="Palmerini H."/>
            <person name="Ramesh M.A."/>
            <person name="Rehmeyer C.J."/>
            <person name="Roe B.A."/>
            <person name="Shenoy N."/>
            <person name="Stanke M."/>
            <person name="Ter-Hovhannisyan V."/>
            <person name="Tunlid A."/>
            <person name="Velagapudi R."/>
            <person name="Vision T.J."/>
            <person name="Zeng Q."/>
            <person name="Zolan M.E."/>
            <person name="Pukkila P.J."/>
        </authorList>
    </citation>
    <scope>NUCLEOTIDE SEQUENCE [LARGE SCALE GENOMIC DNA]</scope>
    <source>
        <strain evidence="9">Okayama-7 / 130 / ATCC MYA-4618 / FGSC 9003</strain>
    </source>
</reference>
<keyword evidence="5 7" id="KW-0496">Mitochondrion</keyword>
<dbReference type="GO" id="GO:0006123">
    <property type="term" value="P:mitochondrial electron transport, cytochrome c to oxygen"/>
    <property type="evidence" value="ECO:0007669"/>
    <property type="project" value="UniProtKB-UniRule"/>
</dbReference>
<sequence>MILAVAARTSVRQGTRAFRTSAVARSAGHGEYHHLPFALPTTKAQKTAFALKLTAFAAVGIAIPVLSSIYQMKKTAGAA</sequence>
<comment type="subcellular location">
    <subcellularLocation>
        <location evidence="1 7">Mitochondrion inner membrane</location>
        <topology evidence="1 7">Single-pass membrane protein</topology>
    </subcellularLocation>
</comment>
<accession>A8NX81</accession>
<dbReference type="InParanoid" id="A8NX81"/>
<dbReference type="STRING" id="240176.A8NX81"/>
<dbReference type="RefSeq" id="XP_001837093.1">
    <property type="nucleotide sequence ID" value="XM_001837041.2"/>
</dbReference>
<dbReference type="Pfam" id="PF02935">
    <property type="entry name" value="COX7C"/>
    <property type="match status" value="1"/>
</dbReference>